<reference evidence="1 2" key="1">
    <citation type="submission" date="2017-11" db="EMBL/GenBank/DDBJ databases">
        <title>Biodiversity and function of Thalassospira species in the particle-attached aromatic-hydrocarbon-degrading consortia from the surface seawater of the China South Sea.</title>
        <authorList>
            <person name="Dong C."/>
            <person name="Liu R."/>
            <person name="Shao Z."/>
        </authorList>
    </citation>
    <scope>NUCLEOTIDE SEQUENCE [LARGE SCALE GENOMIC DNA]</scope>
    <source>
        <strain evidence="1 2">139Z-12</strain>
    </source>
</reference>
<dbReference type="RefSeq" id="WP_101246840.1">
    <property type="nucleotide sequence ID" value="NZ_PGTS01000003.1"/>
</dbReference>
<organism evidence="1 2">
    <name type="scientific">Thalassospira povalilytica</name>
    <dbReference type="NCBI Taxonomy" id="732237"/>
    <lineage>
        <taxon>Bacteria</taxon>
        <taxon>Pseudomonadati</taxon>
        <taxon>Pseudomonadota</taxon>
        <taxon>Alphaproteobacteria</taxon>
        <taxon>Rhodospirillales</taxon>
        <taxon>Thalassospiraceae</taxon>
        <taxon>Thalassospira</taxon>
    </lineage>
</organism>
<sequence>MADLVGAGVEKTGCSGRSYLLAARPDLAFEIVYHPSFDPGLVPGAALFVIFRENFDFKRFLSLPSWPRKTI</sequence>
<gene>
    <name evidence="1" type="ORF">CU041_10520</name>
</gene>
<evidence type="ECO:0000313" key="1">
    <source>
        <dbReference type="EMBL" id="PKR50129.1"/>
    </source>
</evidence>
<protein>
    <submittedName>
        <fullName evidence="1">Uncharacterized protein</fullName>
    </submittedName>
</protein>
<proteinExistence type="predicted"/>
<evidence type="ECO:0000313" key="2">
    <source>
        <dbReference type="Proteomes" id="UP000233365"/>
    </source>
</evidence>
<name>A0ABX4RAF7_9PROT</name>
<keyword evidence="2" id="KW-1185">Reference proteome</keyword>
<dbReference type="Proteomes" id="UP000233365">
    <property type="component" value="Unassembled WGS sequence"/>
</dbReference>
<accession>A0ABX4RAF7</accession>
<comment type="caution">
    <text evidence="1">The sequence shown here is derived from an EMBL/GenBank/DDBJ whole genome shotgun (WGS) entry which is preliminary data.</text>
</comment>
<dbReference type="EMBL" id="PGTS01000003">
    <property type="protein sequence ID" value="PKR50129.1"/>
    <property type="molecule type" value="Genomic_DNA"/>
</dbReference>